<feature type="signal peptide" evidence="5">
    <location>
        <begin position="1"/>
        <end position="28"/>
    </location>
</feature>
<keyword evidence="7" id="KW-1185">Reference proteome</keyword>
<dbReference type="Pfam" id="PF13531">
    <property type="entry name" value="SBP_bac_11"/>
    <property type="match status" value="1"/>
</dbReference>
<keyword evidence="4" id="KW-0500">Molybdenum</keyword>
<dbReference type="PANTHER" id="PTHR30632">
    <property type="entry name" value="MOLYBDATE-BINDING PERIPLASMIC PROTEIN"/>
    <property type="match status" value="1"/>
</dbReference>
<dbReference type="NCBIfam" id="TIGR01256">
    <property type="entry name" value="modA"/>
    <property type="match status" value="1"/>
</dbReference>
<accession>B6YQG3</accession>
<dbReference type="STRING" id="511995.CFPG_172"/>
<keyword evidence="2 4" id="KW-0479">Metal-binding</keyword>
<dbReference type="CDD" id="cd13539">
    <property type="entry name" value="PBP2_AvModA"/>
    <property type="match status" value="1"/>
</dbReference>
<dbReference type="eggNOG" id="COG0725">
    <property type="taxonomic scope" value="Bacteria"/>
</dbReference>
<reference evidence="7" key="1">
    <citation type="journal article" date="2008" name="Science">
        <title>Genome of an endosymbiont coupling N2 fixation to cellulolysis within RT protist cells in termite gut.</title>
        <authorList>
            <person name="Hongoh Y."/>
            <person name="Sharma V.K."/>
            <person name="Prakash T."/>
            <person name="Noda S."/>
            <person name="Toh H."/>
            <person name="Taylor T.D."/>
            <person name="Kudo T."/>
            <person name="Sakaki Y."/>
            <person name="Toyoda A."/>
            <person name="Hattori M."/>
            <person name="Ohkuma M."/>
        </authorList>
    </citation>
    <scope>NUCLEOTIDE SEQUENCE [LARGE SCALE GENOMIC DNA]</scope>
</reference>
<dbReference type="KEGG" id="aps:CFPG_172"/>
<evidence type="ECO:0000313" key="6">
    <source>
        <dbReference type="EMBL" id="BAG83435.1"/>
    </source>
</evidence>
<dbReference type="GO" id="GO:0015689">
    <property type="term" value="P:molybdate ion transport"/>
    <property type="evidence" value="ECO:0007669"/>
    <property type="project" value="InterPro"/>
</dbReference>
<dbReference type="PANTHER" id="PTHR30632:SF14">
    <property type="entry name" value="TUNGSTATE_MOLYBDATE_CHROMATE-BINDING PROTEIN MODA"/>
    <property type="match status" value="1"/>
</dbReference>
<dbReference type="InterPro" id="IPR005950">
    <property type="entry name" value="ModA"/>
</dbReference>
<gene>
    <name evidence="6" type="ordered locus">CFPG_172</name>
</gene>
<name>B6YQG3_AZOPC</name>
<dbReference type="GO" id="GO:0030973">
    <property type="term" value="F:molybdate ion binding"/>
    <property type="evidence" value="ECO:0007669"/>
    <property type="project" value="InterPro"/>
</dbReference>
<evidence type="ECO:0000256" key="5">
    <source>
        <dbReference type="SAM" id="SignalP"/>
    </source>
</evidence>
<feature type="binding site" evidence="4">
    <location>
        <position position="180"/>
    </location>
    <ligand>
        <name>molybdate</name>
        <dbReference type="ChEBI" id="CHEBI:36264"/>
    </ligand>
</feature>
<comment type="similarity">
    <text evidence="1">Belongs to the bacterial solute-binding protein ModA family.</text>
</comment>
<keyword evidence="3 5" id="KW-0732">Signal</keyword>
<dbReference type="EMBL" id="AP010656">
    <property type="protein sequence ID" value="BAG83435.1"/>
    <property type="molecule type" value="Genomic_DNA"/>
</dbReference>
<dbReference type="GO" id="GO:0046872">
    <property type="term" value="F:metal ion binding"/>
    <property type="evidence" value="ECO:0007669"/>
    <property type="project" value="UniProtKB-KW"/>
</dbReference>
<dbReference type="PIRSF" id="PIRSF004846">
    <property type="entry name" value="ModA"/>
    <property type="match status" value="1"/>
</dbReference>
<dbReference type="Proteomes" id="UP000000723">
    <property type="component" value="Chromosome"/>
</dbReference>
<dbReference type="OrthoDB" id="9785015at2"/>
<feature type="binding site" evidence="4">
    <location>
        <position position="74"/>
    </location>
    <ligand>
        <name>molybdate</name>
        <dbReference type="ChEBI" id="CHEBI:36264"/>
    </ligand>
</feature>
<proteinExistence type="inferred from homology"/>
<dbReference type="InterPro" id="IPR044084">
    <property type="entry name" value="AvModA-like_subst-bd"/>
</dbReference>
<dbReference type="AlphaFoldDB" id="B6YQG3"/>
<evidence type="ECO:0000313" key="7">
    <source>
        <dbReference type="Proteomes" id="UP000000723"/>
    </source>
</evidence>
<evidence type="ECO:0000256" key="3">
    <source>
        <dbReference type="ARBA" id="ARBA00022729"/>
    </source>
</evidence>
<dbReference type="SUPFAM" id="SSF53850">
    <property type="entry name" value="Periplasmic binding protein-like II"/>
    <property type="match status" value="1"/>
</dbReference>
<evidence type="ECO:0000256" key="4">
    <source>
        <dbReference type="PIRSR" id="PIRSR004846-1"/>
    </source>
</evidence>
<sequence>MKVKSKKHKLMKRIILLFSLVLPFATMCQQKKDTEQKIVKVAAAANLRYVLEKIKKQYESEYPSSRIDISFGSSGTFTQQILNGADYDFFMAADMSYPKKIVENGHAYGDVETYIYGKLALWSLNLDVSEWLKSILSPQVKKIAIANPKGAPYGESTVKFLETQGLYKKISNKIVWGNDIGQTAQFAFSGNAELGFIALSLVFSPDLQGKGHFYVFPEDICPPQEQGCVLIKKSQEVTQFKNYIMSHKCDSLWVKFGYGLVKK</sequence>
<dbReference type="InterPro" id="IPR050682">
    <property type="entry name" value="ModA/WtpA"/>
</dbReference>
<feature type="chain" id="PRO_5002850055" evidence="5">
    <location>
        <begin position="29"/>
        <end position="263"/>
    </location>
</feature>
<evidence type="ECO:0000256" key="2">
    <source>
        <dbReference type="ARBA" id="ARBA00022723"/>
    </source>
</evidence>
<dbReference type="HOGENOM" id="CLU_065520_1_0_10"/>
<evidence type="ECO:0000256" key="1">
    <source>
        <dbReference type="ARBA" id="ARBA00009175"/>
    </source>
</evidence>
<protein>
    <submittedName>
        <fullName evidence="6">ABC-type molybdate transporter substrate-binding component</fullName>
    </submittedName>
</protein>
<dbReference type="RefSeq" id="WP_012573196.1">
    <property type="nucleotide sequence ID" value="NC_011565.1"/>
</dbReference>
<organism evidence="6 7">
    <name type="scientific">Azobacteroides pseudotrichonymphae genomovar. CFP2</name>
    <dbReference type="NCBI Taxonomy" id="511995"/>
    <lineage>
        <taxon>Bacteria</taxon>
        <taxon>Pseudomonadati</taxon>
        <taxon>Bacteroidota</taxon>
        <taxon>Bacteroidia</taxon>
        <taxon>Bacteroidales</taxon>
        <taxon>Candidatus Azobacteroides</taxon>
    </lineage>
</organism>
<dbReference type="Gene3D" id="3.40.190.10">
    <property type="entry name" value="Periplasmic binding protein-like II"/>
    <property type="match status" value="2"/>
</dbReference>